<dbReference type="PANTHER" id="PTHR15852">
    <property type="entry name" value="PLASTID TRANSCRIPTIONALLY ACTIVE PROTEIN"/>
    <property type="match status" value="1"/>
</dbReference>
<evidence type="ECO:0000313" key="1">
    <source>
        <dbReference type="EMBL" id="GIL64930.1"/>
    </source>
</evidence>
<dbReference type="EMBL" id="BNCO01000071">
    <property type="protein sequence ID" value="GIL64930.1"/>
    <property type="molecule type" value="Genomic_DNA"/>
</dbReference>
<accession>A0A8J4BNW1</accession>
<dbReference type="InterPro" id="IPR036410">
    <property type="entry name" value="HSP_DnaJ_Cys-rich_dom_sf"/>
</dbReference>
<name>A0A8J4BNW1_9CHLO</name>
<protein>
    <submittedName>
        <fullName evidence="1">Uncharacterized protein</fullName>
    </submittedName>
</protein>
<dbReference type="SUPFAM" id="SSF57938">
    <property type="entry name" value="DnaJ/Hsp40 cysteine-rich domain"/>
    <property type="match status" value="1"/>
</dbReference>
<organism evidence="1 2">
    <name type="scientific">Volvox africanus</name>
    <dbReference type="NCBI Taxonomy" id="51714"/>
    <lineage>
        <taxon>Eukaryota</taxon>
        <taxon>Viridiplantae</taxon>
        <taxon>Chlorophyta</taxon>
        <taxon>core chlorophytes</taxon>
        <taxon>Chlorophyceae</taxon>
        <taxon>CS clade</taxon>
        <taxon>Chlamydomonadales</taxon>
        <taxon>Volvocaceae</taxon>
        <taxon>Volvox</taxon>
    </lineage>
</organism>
<gene>
    <name evidence="1" type="ORF">Vafri_18683</name>
</gene>
<proteinExistence type="predicted"/>
<dbReference type="Proteomes" id="UP000747399">
    <property type="component" value="Unassembled WGS sequence"/>
</dbReference>
<reference evidence="1" key="1">
    <citation type="journal article" date="2021" name="Proc. Natl. Acad. Sci. U.S.A.">
        <title>Three genomes in the algal genus Volvox reveal the fate of a haploid sex-determining region after a transition to homothallism.</title>
        <authorList>
            <person name="Yamamoto K."/>
            <person name="Hamaji T."/>
            <person name="Kawai-Toyooka H."/>
            <person name="Matsuzaki R."/>
            <person name="Takahashi F."/>
            <person name="Nishimura Y."/>
            <person name="Kawachi M."/>
            <person name="Noguchi H."/>
            <person name="Minakuchi Y."/>
            <person name="Umen J.G."/>
            <person name="Toyoda A."/>
            <person name="Nozaki H."/>
        </authorList>
    </citation>
    <scope>NUCLEOTIDE SEQUENCE</scope>
    <source>
        <strain evidence="1">NIES-3780</strain>
    </source>
</reference>
<evidence type="ECO:0000313" key="2">
    <source>
        <dbReference type="Proteomes" id="UP000747399"/>
    </source>
</evidence>
<keyword evidence="2" id="KW-1185">Reference proteome</keyword>
<dbReference type="PANTHER" id="PTHR15852:SF54">
    <property type="entry name" value="PROTEIN SSUH2 HOMOLOG"/>
    <property type="match status" value="1"/>
</dbReference>
<comment type="caution">
    <text evidence="1">The sequence shown here is derived from an EMBL/GenBank/DDBJ whole genome shotgun (WGS) entry which is preliminary data.</text>
</comment>
<dbReference type="AlphaFoldDB" id="A0A8J4BNW1"/>
<sequence>MSCLTQHFSMNRRAAPFTAVRGGRCIPIVTCQASQPRDGAGNRRMDQQDLDSTPKLVDMTRRTIVFVPLCCAAAAVALPGSATAGEMPDPANSCFECDGTGIVPCDMCGGTGKWRALSRKRAKDEYEFVECPQCYGRGARICGRCFGTGLRNVRGLLRKPEASLLVQKMQTGELKPGEVQDLLRQAKESMRNGGGSA</sequence>